<proteinExistence type="predicted"/>
<evidence type="ECO:0000313" key="2">
    <source>
        <dbReference type="Proteomes" id="UP000176863"/>
    </source>
</evidence>
<reference evidence="1 2" key="1">
    <citation type="journal article" date="2016" name="Nat. Commun.">
        <title>Thousands of microbial genomes shed light on interconnected biogeochemical processes in an aquifer system.</title>
        <authorList>
            <person name="Anantharaman K."/>
            <person name="Brown C.T."/>
            <person name="Hug L.A."/>
            <person name="Sharon I."/>
            <person name="Castelle C.J."/>
            <person name="Probst A.J."/>
            <person name="Thomas B.C."/>
            <person name="Singh A."/>
            <person name="Wilkins M.J."/>
            <person name="Karaoz U."/>
            <person name="Brodie E.L."/>
            <person name="Williams K.H."/>
            <person name="Hubbard S.S."/>
            <person name="Banfield J.F."/>
        </authorList>
    </citation>
    <scope>NUCLEOTIDE SEQUENCE [LARGE SCALE GENOMIC DNA]</scope>
</reference>
<protein>
    <recommendedName>
        <fullName evidence="3">DUF1059 domain-containing protein</fullName>
    </recommendedName>
</protein>
<dbReference type="AlphaFoldDB" id="A0A1F6CU60"/>
<dbReference type="Proteomes" id="UP000176863">
    <property type="component" value="Unassembled WGS sequence"/>
</dbReference>
<organism evidence="1 2">
    <name type="scientific">Candidatus Kaiserbacteria bacterium RIFCSPHIGHO2_01_FULL_53_29</name>
    <dbReference type="NCBI Taxonomy" id="1798480"/>
    <lineage>
        <taxon>Bacteria</taxon>
        <taxon>Candidatus Kaiseribacteriota</taxon>
    </lineage>
</organism>
<sequence length="67" mass="7182">MKTIKCSQVGGGTCTFEASGETADEVRTKMGEHAQVAHADMVAKATPESMAEWNTMFDKLWAETASA</sequence>
<evidence type="ECO:0008006" key="3">
    <source>
        <dbReference type="Google" id="ProtNLM"/>
    </source>
</evidence>
<dbReference type="EMBL" id="MFKT01000024">
    <property type="protein sequence ID" value="OGG52675.1"/>
    <property type="molecule type" value="Genomic_DNA"/>
</dbReference>
<dbReference type="STRING" id="1798480.A2851_00510"/>
<accession>A0A1F6CU60</accession>
<name>A0A1F6CU60_9BACT</name>
<evidence type="ECO:0000313" key="1">
    <source>
        <dbReference type="EMBL" id="OGG52675.1"/>
    </source>
</evidence>
<dbReference type="InterPro" id="IPR009409">
    <property type="entry name" value="DUF1059"/>
</dbReference>
<gene>
    <name evidence="1" type="ORF">A2851_00510</name>
</gene>
<dbReference type="Pfam" id="PF06348">
    <property type="entry name" value="DUF1059"/>
    <property type="match status" value="1"/>
</dbReference>
<comment type="caution">
    <text evidence="1">The sequence shown here is derived from an EMBL/GenBank/DDBJ whole genome shotgun (WGS) entry which is preliminary data.</text>
</comment>